<dbReference type="EMBL" id="VEPZ02000937">
    <property type="protein sequence ID" value="KAE8709107.1"/>
    <property type="molecule type" value="Genomic_DNA"/>
</dbReference>
<evidence type="ECO:0000313" key="2">
    <source>
        <dbReference type="Proteomes" id="UP000436088"/>
    </source>
</evidence>
<dbReference type="AlphaFoldDB" id="A0A6A3B0A4"/>
<evidence type="ECO:0000313" key="1">
    <source>
        <dbReference type="EMBL" id="KAE8709107.1"/>
    </source>
</evidence>
<name>A0A6A3B0A4_HIBSY</name>
<accession>A0A6A3B0A4</accession>
<comment type="caution">
    <text evidence="1">The sequence shown here is derived from an EMBL/GenBank/DDBJ whole genome shotgun (WGS) entry which is preliminary data.</text>
</comment>
<protein>
    <submittedName>
        <fullName evidence="1">F11F12.2-like protein</fullName>
    </submittedName>
</protein>
<sequence length="153" mass="17392">MLKISSSTWATNALLHKEIPVMGNCMRRQKASRVNDNDDDWGSLVSIYREREGVTSTAEKERLLRDANTSTREMKITISKKELELLAQQVEMQGLTLEQALANLVNGHDGDFYEAEQPRPWKPVLQSIPEHHFPVLAADAVEVVNSFRTQYLP</sequence>
<dbReference type="PANTHER" id="PTHR33647:SF22">
    <property type="entry name" value="GENOME ASSEMBLY, CHROMOSOME: A03"/>
    <property type="match status" value="1"/>
</dbReference>
<dbReference type="PANTHER" id="PTHR33647">
    <property type="entry name" value="OS01G0793900 PROTEIN"/>
    <property type="match status" value="1"/>
</dbReference>
<organism evidence="1 2">
    <name type="scientific">Hibiscus syriacus</name>
    <name type="common">Rose of Sharon</name>
    <dbReference type="NCBI Taxonomy" id="106335"/>
    <lineage>
        <taxon>Eukaryota</taxon>
        <taxon>Viridiplantae</taxon>
        <taxon>Streptophyta</taxon>
        <taxon>Embryophyta</taxon>
        <taxon>Tracheophyta</taxon>
        <taxon>Spermatophyta</taxon>
        <taxon>Magnoliopsida</taxon>
        <taxon>eudicotyledons</taxon>
        <taxon>Gunneridae</taxon>
        <taxon>Pentapetalae</taxon>
        <taxon>rosids</taxon>
        <taxon>malvids</taxon>
        <taxon>Malvales</taxon>
        <taxon>Malvaceae</taxon>
        <taxon>Malvoideae</taxon>
        <taxon>Hibiscus</taxon>
    </lineage>
</organism>
<proteinExistence type="predicted"/>
<dbReference type="Proteomes" id="UP000436088">
    <property type="component" value="Unassembled WGS sequence"/>
</dbReference>
<gene>
    <name evidence="1" type="ORF">F3Y22_tig00110332pilonHSYRG00915</name>
</gene>
<keyword evidence="2" id="KW-1185">Reference proteome</keyword>
<reference evidence="1" key="1">
    <citation type="submission" date="2019-09" db="EMBL/GenBank/DDBJ databases">
        <title>Draft genome information of white flower Hibiscus syriacus.</title>
        <authorList>
            <person name="Kim Y.-M."/>
        </authorList>
    </citation>
    <scope>NUCLEOTIDE SEQUENCE [LARGE SCALE GENOMIC DNA]</scope>
    <source>
        <strain evidence="1">YM2019G1</strain>
    </source>
</reference>